<sequence length="1309" mass="139751">MPGVQISIDRGGTFTDVHASVPGREDIILKVLSVDPANYADAPTEGVRRVLELVTGKPHPRGTPLDTAPIDRIRMGTTVGTNALLERKGALSALLVTKGFRDLLRISTQSRPNIFDLSVATPELLYQDVVEVDERVTLEGYSEDPEPQTIDPASDPSLHVGLTGEIVRVLKTPDLDAVRASLQKLWDDGYRSLSVVFLHSYVYPAHERLVGSLAREMGFSAVESAALQPMIKAVPRGTSATADAYLTPIIRTYIDSISANFQGGLEAANLRCDFMQSDGGLVDFRAFSGLKSILSGPAGGVVGYAQTSWDEEQRKPVIGFDMGGTSTDCSRFAGTYEHVFETTTAGVLIQSPQLDIITYVYSSLSSVKTLTNNRSVAAGGGSMLFWRNGLFAVGPESAGAHPGPACYRKGGPLTVTDANLFLGRIAPDYFPQIFGPNEDEPLGTEIVAKKFAALTAEINADNRAGGRAEFSAEQVALGFLQVASEVMARPIRALTEARGYDTSDHILSCFGGAGGQHACDVAAALSIEQVVIHKYSSILSAYGLSLADLVHEVQRPAAVDFGAASFPVIEQTLADMSSEATAHLSGQDVDAGRIRLEVYLNMRYEGSNSAFMIMQHAGEATANFGESFEEKHSREFGFVFPEKRILIDDYRVRAVGSTSEHKEKSPYRQLLDVACKKVEAPAAEGTKEVCFEAAAGGVDTNLYLLGKLEAGVRIPGPALILDQTQTILVRPKTVAVILDSIVVIELENSSVSKTALPSSDEPQQTQQVERTVNPIQLSIFGHRFMSIAEQMGRTLQKTSVSTNIKERLDFSCAIFSPDGGLVANAPHVPVHLGSMQFCVRHLHHQWKGRLEEGDVLISNHPSSGGTHLPDITVVTPVFDNGEIVFFVASRGHHADIGGTRPGSMPPDSHFLYEEGAAILGEKLVSNGRFNEERVIEMLLHEPARRPGISGTRTLSDNLSDLKAQVAANKQGIHLIQALISEYTLPEVHKYMFAIQANAEQAVRALLKKMHAAMPPGGLRATDYMDDGTPIALAITIDPATGDAVFGFTGTGPQVYGNTNAPRAITHSAIIYCLRALVASDIPLNQGCLAPIDVRIPPNTILSPGEGASVVGGNVLTSQRVTDVVLAAFGACADSSGCMNNLTFGIGGKRIDENGREVVDKGFGYYETIGGGAGAGPTWEGTSGVHTHMTNTRITDPEVLEKRYPVLLREFGVRAGSGGEGAHRGGDGIVRDIEFLVPGVQVSILSERRSRAPRGRNGGGDGGMGRNTWVRKSDGMTISLGGKATASFGRGDRIIIETPGGGGYGAKVAA</sequence>
<feature type="domain" description="Acetophenone carboxylase-like C-terminal" evidence="6">
    <location>
        <begin position="568"/>
        <end position="747"/>
    </location>
</feature>
<feature type="region of interest" description="Disordered" evidence="2">
    <location>
        <begin position="1248"/>
        <end position="1269"/>
    </location>
</feature>
<dbReference type="Pfam" id="PF01968">
    <property type="entry name" value="Hydantoinase_A"/>
    <property type="match status" value="1"/>
</dbReference>
<dbReference type="InterPro" id="IPR003692">
    <property type="entry name" value="Hydantoinase_B"/>
</dbReference>
<evidence type="ECO:0000259" key="4">
    <source>
        <dbReference type="Pfam" id="PF02538"/>
    </source>
</evidence>
<dbReference type="Pfam" id="PF05378">
    <property type="entry name" value="Hydant_A_N"/>
    <property type="match status" value="1"/>
</dbReference>
<evidence type="ECO:0000256" key="2">
    <source>
        <dbReference type="SAM" id="MobiDB-lite"/>
    </source>
</evidence>
<evidence type="ECO:0000256" key="1">
    <source>
        <dbReference type="ARBA" id="ARBA00010403"/>
    </source>
</evidence>
<evidence type="ECO:0008006" key="9">
    <source>
        <dbReference type="Google" id="ProtNLM"/>
    </source>
</evidence>
<evidence type="ECO:0000259" key="5">
    <source>
        <dbReference type="Pfam" id="PF05378"/>
    </source>
</evidence>
<name>A0A0G4M9L5_VERLO</name>
<evidence type="ECO:0000313" key="8">
    <source>
        <dbReference type="Proteomes" id="UP000044602"/>
    </source>
</evidence>
<keyword evidence="8" id="KW-1185">Reference proteome</keyword>
<dbReference type="GO" id="GO:0005829">
    <property type="term" value="C:cytosol"/>
    <property type="evidence" value="ECO:0007669"/>
    <property type="project" value="TreeGrafter"/>
</dbReference>
<dbReference type="InterPro" id="IPR049517">
    <property type="entry name" value="ACX-like_C"/>
</dbReference>
<dbReference type="Pfam" id="PF02538">
    <property type="entry name" value="Hydantoinase_B"/>
    <property type="match status" value="1"/>
</dbReference>
<dbReference type="InterPro" id="IPR045079">
    <property type="entry name" value="Oxoprolinase-like"/>
</dbReference>
<dbReference type="STRING" id="100787.A0A0G4M9L5"/>
<feature type="domain" description="Hydantoinase B/oxoprolinase" evidence="4">
    <location>
        <begin position="773"/>
        <end position="1305"/>
    </location>
</feature>
<dbReference type="InterPro" id="IPR002821">
    <property type="entry name" value="Hydantoinase_A"/>
</dbReference>
<feature type="domain" description="Hydantoinase A/oxoprolinase" evidence="3">
    <location>
        <begin position="236"/>
        <end position="552"/>
    </location>
</feature>
<gene>
    <name evidence="7" type="ORF">BN1708_015884</name>
</gene>
<feature type="domain" description="Hydantoinase/oxoprolinase N-terminal" evidence="5">
    <location>
        <begin position="6"/>
        <end position="218"/>
    </location>
</feature>
<dbReference type="InterPro" id="IPR008040">
    <property type="entry name" value="Hydant_A_N"/>
</dbReference>
<proteinExistence type="inferred from homology"/>
<dbReference type="Pfam" id="PF19278">
    <property type="entry name" value="Hydant_A_C"/>
    <property type="match status" value="1"/>
</dbReference>
<evidence type="ECO:0000259" key="3">
    <source>
        <dbReference type="Pfam" id="PF01968"/>
    </source>
</evidence>
<dbReference type="EMBL" id="CVQH01021574">
    <property type="protein sequence ID" value="CRK30989.1"/>
    <property type="molecule type" value="Genomic_DNA"/>
</dbReference>
<evidence type="ECO:0000313" key="7">
    <source>
        <dbReference type="EMBL" id="CRK30989.1"/>
    </source>
</evidence>
<reference evidence="7 8" key="1">
    <citation type="submission" date="2015-05" db="EMBL/GenBank/DDBJ databases">
        <authorList>
            <person name="Wang D.B."/>
            <person name="Wang M."/>
        </authorList>
    </citation>
    <scope>NUCLEOTIDE SEQUENCE [LARGE SCALE GENOMIC DNA]</scope>
    <source>
        <strain evidence="7">VL1</strain>
    </source>
</reference>
<accession>A0A0G4M9L5</accession>
<evidence type="ECO:0000259" key="6">
    <source>
        <dbReference type="Pfam" id="PF19278"/>
    </source>
</evidence>
<dbReference type="Proteomes" id="UP000044602">
    <property type="component" value="Unassembled WGS sequence"/>
</dbReference>
<dbReference type="PANTHER" id="PTHR11365:SF2">
    <property type="entry name" value="5-OXOPROLINASE"/>
    <property type="match status" value="1"/>
</dbReference>
<protein>
    <recommendedName>
        <fullName evidence="9">Hydantoinase B/oxoprolinase domain-containing protein</fullName>
    </recommendedName>
</protein>
<dbReference type="GO" id="GO:0017168">
    <property type="term" value="F:5-oxoprolinase (ATP-hydrolyzing) activity"/>
    <property type="evidence" value="ECO:0007669"/>
    <property type="project" value="TreeGrafter"/>
</dbReference>
<feature type="compositionally biased region" description="Gly residues" evidence="2">
    <location>
        <begin position="1255"/>
        <end position="1264"/>
    </location>
</feature>
<dbReference type="GO" id="GO:0006749">
    <property type="term" value="P:glutathione metabolic process"/>
    <property type="evidence" value="ECO:0007669"/>
    <property type="project" value="TreeGrafter"/>
</dbReference>
<organism evidence="7 8">
    <name type="scientific">Verticillium longisporum</name>
    <name type="common">Verticillium dahliae var. longisporum</name>
    <dbReference type="NCBI Taxonomy" id="100787"/>
    <lineage>
        <taxon>Eukaryota</taxon>
        <taxon>Fungi</taxon>
        <taxon>Dikarya</taxon>
        <taxon>Ascomycota</taxon>
        <taxon>Pezizomycotina</taxon>
        <taxon>Sordariomycetes</taxon>
        <taxon>Hypocreomycetidae</taxon>
        <taxon>Glomerellales</taxon>
        <taxon>Plectosphaerellaceae</taxon>
        <taxon>Verticillium</taxon>
    </lineage>
</organism>
<dbReference type="PANTHER" id="PTHR11365">
    <property type="entry name" value="5-OXOPROLINASE RELATED"/>
    <property type="match status" value="1"/>
</dbReference>
<comment type="similarity">
    <text evidence="1">Belongs to the oxoprolinase family.</text>
</comment>